<dbReference type="Proteomes" id="UP000829398">
    <property type="component" value="Chromosome 8"/>
</dbReference>
<comment type="caution">
    <text evidence="1">The sequence shown here is derived from an EMBL/GenBank/DDBJ whole genome shotgun (WGS) entry which is preliminary data.</text>
</comment>
<protein>
    <submittedName>
        <fullName evidence="1">Ribosome biogenesis protein bms1</fullName>
    </submittedName>
</protein>
<dbReference type="EMBL" id="CM039177">
    <property type="protein sequence ID" value="KAH9699479.1"/>
    <property type="molecule type" value="Genomic_DNA"/>
</dbReference>
<name>A0ACB8IRE0_CITSI</name>
<proteinExistence type="predicted"/>
<keyword evidence="2" id="KW-1185">Reference proteome</keyword>
<evidence type="ECO:0000313" key="1">
    <source>
        <dbReference type="EMBL" id="KAH9699479.1"/>
    </source>
</evidence>
<sequence>MRATEKEQRRLHIPTIDRSYGEPPPYVVVVQEPPRLGKKRQLQFVDCPNDINSMIDCAKIADLALLLIDASHGFEMETFEFLNLMQNHGLPKFMGVLTHLDKFKCTKTDICNLTKFISVKKFPSLHWRTCRPYVVVDRFEDVTPPERVHMNNKCDRSITIYGYLRGCNLKKGTKDKEANILSSSLLPGKAQDVGEMLVKLFQNTKYSIDEKFEKSFISVFSRKPNISSDATNNAKIWMMIQIILMTSSIKLRNVSDSDEDNFVEYVEFNEVQHRRRAIFGYGVDSGDQKDSYEEGEDDDSDEGADDDNDTVDNQLSSGTEEREDNDDARISFSLYTGNQHQHQKLSKEVHDSSKGEENDDDEFFKPKVKGNKVCLDIIFTEILKAGNRKKHMKASETVLLWVIGPKLLRKIKFQRHEGQCEDNSGSEGIENEDESAVEEWRLKKLTLQSALMAFDFDLHMMHLNLLRRKCMKKMWQSFIVSSLTKLDWLTRRRLNFAKQMNIAELNDLDEVTRLEGFQTGTYLGMEIHDVPFEMVEYFDPCHPVLVGGIGLGKQNVGYVQARLKRHRWWHKKVLKSRDPIIVSIGWRRIQTVPVYAIEDRNGRHRMLKYTPEHMHSLAMFWGPLAPPQMGSCCPKFIQQSVMFSMLFHVLDFPHTAYSDSMEEAHVLLNGKLAFKIIMVLSCLRGLLIIQPK</sequence>
<gene>
    <name evidence="1" type="ORF">KPL71_024367</name>
</gene>
<organism evidence="1 2">
    <name type="scientific">Citrus sinensis</name>
    <name type="common">Sweet orange</name>
    <name type="synonym">Citrus aurantium var. sinensis</name>
    <dbReference type="NCBI Taxonomy" id="2711"/>
    <lineage>
        <taxon>Eukaryota</taxon>
        <taxon>Viridiplantae</taxon>
        <taxon>Streptophyta</taxon>
        <taxon>Embryophyta</taxon>
        <taxon>Tracheophyta</taxon>
        <taxon>Spermatophyta</taxon>
        <taxon>Magnoliopsida</taxon>
        <taxon>eudicotyledons</taxon>
        <taxon>Gunneridae</taxon>
        <taxon>Pentapetalae</taxon>
        <taxon>rosids</taxon>
        <taxon>malvids</taxon>
        <taxon>Sapindales</taxon>
        <taxon>Rutaceae</taxon>
        <taxon>Aurantioideae</taxon>
        <taxon>Citrus</taxon>
    </lineage>
</organism>
<accession>A0ACB8IRE0</accession>
<evidence type="ECO:0000313" key="2">
    <source>
        <dbReference type="Proteomes" id="UP000829398"/>
    </source>
</evidence>
<reference evidence="2" key="1">
    <citation type="journal article" date="2023" name="Hortic. Res.">
        <title>A chromosome-level phased genome enabling allele-level studies in sweet orange: a case study on citrus Huanglongbing tolerance.</title>
        <authorList>
            <person name="Wu B."/>
            <person name="Yu Q."/>
            <person name="Deng Z."/>
            <person name="Duan Y."/>
            <person name="Luo F."/>
            <person name="Gmitter F. Jr."/>
        </authorList>
    </citation>
    <scope>NUCLEOTIDE SEQUENCE [LARGE SCALE GENOMIC DNA]</scope>
    <source>
        <strain evidence="2">cv. Valencia</strain>
    </source>
</reference>